<dbReference type="PROSITE" id="PS51644">
    <property type="entry name" value="HTH_OST"/>
    <property type="match status" value="1"/>
</dbReference>
<dbReference type="GO" id="GO:0005737">
    <property type="term" value="C:cytoplasm"/>
    <property type="evidence" value="ECO:0007669"/>
    <property type="project" value="UniProtKB-SubCell"/>
</dbReference>
<evidence type="ECO:0000256" key="1">
    <source>
        <dbReference type="ARBA" id="ARBA00004496"/>
    </source>
</evidence>
<dbReference type="AlphaFoldDB" id="A0A8R2H6T9"/>
<evidence type="ECO:0000313" key="7">
    <source>
        <dbReference type="Proteomes" id="UP000007819"/>
    </source>
</evidence>
<accession>A0A8R2H6T9</accession>
<dbReference type="Gene3D" id="2.40.50.90">
    <property type="match status" value="1"/>
</dbReference>
<dbReference type="CDD" id="cd09972">
    <property type="entry name" value="LOTUS_TDRD_OSKAR"/>
    <property type="match status" value="1"/>
</dbReference>
<keyword evidence="7" id="KW-1185">Reference proteome</keyword>
<dbReference type="GeneID" id="100569048"/>
<dbReference type="KEGG" id="api:100569048"/>
<evidence type="ECO:0000313" key="6">
    <source>
        <dbReference type="EnsemblMetazoa" id="XP_016663178.1"/>
    </source>
</evidence>
<dbReference type="OrthoDB" id="10034606at2759"/>
<keyword evidence="4" id="KW-0744">Spermatogenesis</keyword>
<evidence type="ECO:0000256" key="3">
    <source>
        <dbReference type="ARBA" id="ARBA00022737"/>
    </source>
</evidence>
<evidence type="ECO:0000256" key="4">
    <source>
        <dbReference type="ARBA" id="ARBA00022871"/>
    </source>
</evidence>
<reference evidence="7" key="1">
    <citation type="submission" date="2010-06" db="EMBL/GenBank/DDBJ databases">
        <authorList>
            <person name="Jiang H."/>
            <person name="Abraham K."/>
            <person name="Ali S."/>
            <person name="Alsbrooks S.L."/>
            <person name="Anim B.N."/>
            <person name="Anosike U.S."/>
            <person name="Attaway T."/>
            <person name="Bandaranaike D.P."/>
            <person name="Battles P.K."/>
            <person name="Bell S.N."/>
            <person name="Bell A.V."/>
            <person name="Beltran B."/>
            <person name="Bickham C."/>
            <person name="Bustamante Y."/>
            <person name="Caleb T."/>
            <person name="Canada A."/>
            <person name="Cardenas V."/>
            <person name="Carter K."/>
            <person name="Chacko J."/>
            <person name="Chandrabose M.N."/>
            <person name="Chavez D."/>
            <person name="Chavez A."/>
            <person name="Chen L."/>
            <person name="Chu H.-S."/>
            <person name="Claassen K.J."/>
            <person name="Cockrell R."/>
            <person name="Collins M."/>
            <person name="Cooper J.A."/>
            <person name="Cree A."/>
            <person name="Curry S.M."/>
            <person name="Da Y."/>
            <person name="Dao M.D."/>
            <person name="Das B."/>
            <person name="Davila M.-L."/>
            <person name="Davy-Carroll L."/>
            <person name="Denson S."/>
            <person name="Dinh H."/>
            <person name="Ebong V.E."/>
            <person name="Edwards J.R."/>
            <person name="Egan A."/>
            <person name="El-Daye J."/>
            <person name="Escobedo L."/>
            <person name="Fernandez S."/>
            <person name="Fernando P.R."/>
            <person name="Flagg N."/>
            <person name="Forbes L.D."/>
            <person name="Fowler R.G."/>
            <person name="Fu Q."/>
            <person name="Gabisi R.A."/>
            <person name="Ganer J."/>
            <person name="Garbino Pronczuk A."/>
            <person name="Garcia R.M."/>
            <person name="Garner T."/>
            <person name="Garrett T.E."/>
            <person name="Gonzalez D.A."/>
            <person name="Hamid H."/>
            <person name="Hawkins E.S."/>
            <person name="Hirani K."/>
            <person name="Hogues M.E."/>
            <person name="Hollins B."/>
            <person name="Hsiao C.-H."/>
            <person name="Jabil R."/>
            <person name="James M.L."/>
            <person name="Jhangiani S.N."/>
            <person name="Johnson B."/>
            <person name="Johnson Q."/>
            <person name="Joshi V."/>
            <person name="Kalu J.B."/>
            <person name="Kam C."/>
            <person name="Kashfia A."/>
            <person name="Keebler J."/>
            <person name="Kisamo H."/>
            <person name="Kovar C.L."/>
            <person name="Lago L.A."/>
            <person name="Lai C.-Y."/>
            <person name="Laidlaw J."/>
            <person name="Lara F."/>
            <person name="Le T.-K."/>
            <person name="Lee S.L."/>
            <person name="Legall F.H."/>
            <person name="Lemon S.J."/>
            <person name="Lewis L.R."/>
            <person name="Li B."/>
            <person name="Liu Y."/>
            <person name="Liu Y.-S."/>
            <person name="Lopez J."/>
            <person name="Lozado R.J."/>
            <person name="Lu J."/>
            <person name="Madu R.C."/>
            <person name="Maheshwari M."/>
            <person name="Maheshwari R."/>
            <person name="Malloy K."/>
            <person name="Martinez E."/>
            <person name="Mathew T."/>
            <person name="Mercado I.C."/>
            <person name="Mercado C."/>
            <person name="Meyer B."/>
            <person name="Montgomery K."/>
            <person name="Morgan M.B."/>
            <person name="Munidasa M."/>
            <person name="Nazareth L.V."/>
            <person name="Nelson J."/>
            <person name="Ng B.M."/>
            <person name="Nguyen N.B."/>
            <person name="Nguyen P.Q."/>
            <person name="Nguyen T."/>
            <person name="Obregon M."/>
            <person name="Okwuonu G.O."/>
            <person name="Onwere C.G."/>
            <person name="Orozco G."/>
            <person name="Parra A."/>
            <person name="Patel S."/>
            <person name="Patil S."/>
            <person name="Perez A."/>
            <person name="Perez Y."/>
            <person name="Pham C."/>
            <person name="Primus E.L."/>
            <person name="Pu L.-L."/>
            <person name="Puazo M."/>
            <person name="Qin X."/>
            <person name="Quiroz J.B."/>
            <person name="Reese J."/>
            <person name="Richards S."/>
            <person name="Rives C.M."/>
            <person name="Robberts R."/>
            <person name="Ruiz S.J."/>
            <person name="Ruiz M.J."/>
            <person name="Santibanez J."/>
            <person name="Schneider B.W."/>
            <person name="Sisson I."/>
            <person name="Smith M."/>
            <person name="Sodergren E."/>
            <person name="Song X.-Z."/>
            <person name="Song B.B."/>
            <person name="Summersgill H."/>
            <person name="Thelus R."/>
            <person name="Thornton R.D."/>
            <person name="Trejos Z.Y."/>
            <person name="Usmani K."/>
            <person name="Vattathil S."/>
            <person name="Villasana D."/>
            <person name="Walker D.L."/>
            <person name="Wang S."/>
            <person name="Wang K."/>
            <person name="White C.S."/>
            <person name="Williams A.C."/>
            <person name="Williamson J."/>
            <person name="Wilson K."/>
            <person name="Woghiren I.O."/>
            <person name="Woodworth J.R."/>
            <person name="Worley K.C."/>
            <person name="Wright R.A."/>
            <person name="Wu W."/>
            <person name="Young L."/>
            <person name="Zhang L."/>
            <person name="Zhang J."/>
            <person name="Zhu Y."/>
            <person name="Muzny D.M."/>
            <person name="Weinstock G."/>
            <person name="Gibbs R.A."/>
        </authorList>
    </citation>
    <scope>NUCLEOTIDE SEQUENCE [LARGE SCALE GENOMIC DNA]</scope>
    <source>
        <strain evidence="7">LSR1</strain>
    </source>
</reference>
<dbReference type="RefSeq" id="XP_016663178.1">
    <property type="nucleotide sequence ID" value="XM_016807689.1"/>
</dbReference>
<feature type="domain" description="HTH OST-type" evidence="5">
    <location>
        <begin position="7"/>
        <end position="81"/>
    </location>
</feature>
<evidence type="ECO:0000259" key="5">
    <source>
        <dbReference type="PROSITE" id="PS51644"/>
    </source>
</evidence>
<dbReference type="Proteomes" id="UP000007819">
    <property type="component" value="Chromosome X"/>
</dbReference>
<keyword evidence="3" id="KW-0677">Repeat</keyword>
<dbReference type="GO" id="GO:0007283">
    <property type="term" value="P:spermatogenesis"/>
    <property type="evidence" value="ECO:0007669"/>
    <property type="project" value="UniProtKB-KW"/>
</dbReference>
<dbReference type="InterPro" id="IPR035437">
    <property type="entry name" value="SNase_OB-fold_sf"/>
</dbReference>
<keyword evidence="4" id="KW-0221">Differentiation</keyword>
<dbReference type="GO" id="GO:0030154">
    <property type="term" value="P:cell differentiation"/>
    <property type="evidence" value="ECO:0007669"/>
    <property type="project" value="UniProtKB-ARBA"/>
</dbReference>
<dbReference type="InterPro" id="IPR002999">
    <property type="entry name" value="Tudor"/>
</dbReference>
<proteinExistence type="predicted"/>
<dbReference type="Pfam" id="PF00567">
    <property type="entry name" value="TUDOR"/>
    <property type="match status" value="1"/>
</dbReference>
<keyword evidence="2" id="KW-0963">Cytoplasm</keyword>
<name>A0A8R2H6T9_ACYPI</name>
<dbReference type="InterPro" id="IPR041966">
    <property type="entry name" value="LOTUS-like"/>
</dbReference>
<sequence length="607" mass="70471">MMSNPTEIGEIISNLKATITSNKGGVQLNCIESDYFNLIGEHIPYRELGYNSLLEFLEPLKVFKIKNNGFNKFVHVVSDGKTQHLEKMINKQKTKKSKRSKSKFRVVPSKSLNYTYNSYNSSMQNRLKKKRQPVNKLEKHTADVNPTIKEHFRLPKIKYENKIFEKKDKPKARPKVSAQDRLQKYEKKDIYQIEVKDEELKSNTTINEKSKSETIINEELKSNTTINEKSKSETIINEELLKNNTTINENSKSETIINEESRSETIIEDSFLELSGVFTKKCNIYETVYNIPIQPKQIPTYYNDQTNLKMYQYILESKCKKIVKVVAVLSSSSICVVLEDSNTNAVIAVLNKLKLFDEFPFIKEIVIDKLLETKCILIPESVITHPLTVTLYDLETKMNINDDIISSFFQKVTPNITSEDRFDSTEAKLISMEAGYCYLQFNKDLIKSLEKLFSTDQFLGPCLKNSRDVDYKETYLAYYEPNIKGRVKVEYFVNDNQVKVFFIDYGRFKIVEVNTLIALFSINALLVRIPSQAIKVALHLFPPEDVTRRTQEELFNILGNNTYVSIYKLKDYKGQIPCVQLWNIAYPDTFINIILYSRLFKHELSEK</sequence>
<dbReference type="EnsemblMetazoa" id="XM_016807689.2">
    <property type="protein sequence ID" value="XP_016663178.1"/>
    <property type="gene ID" value="LOC100569048"/>
</dbReference>
<protein>
    <recommendedName>
        <fullName evidence="5">HTH OST-type domain-containing protein</fullName>
    </recommendedName>
</protein>
<dbReference type="Gene3D" id="3.30.420.610">
    <property type="entry name" value="LOTUS domain-like"/>
    <property type="match status" value="1"/>
</dbReference>
<dbReference type="InterPro" id="IPR025605">
    <property type="entry name" value="OST-HTH/LOTUS_dom"/>
</dbReference>
<dbReference type="SUPFAM" id="SSF63748">
    <property type="entry name" value="Tudor/PWWP/MBT"/>
    <property type="match status" value="1"/>
</dbReference>
<comment type="subcellular location">
    <subcellularLocation>
        <location evidence="1">Cytoplasm</location>
    </subcellularLocation>
</comment>
<reference evidence="6" key="2">
    <citation type="submission" date="2022-06" db="UniProtKB">
        <authorList>
            <consortium name="EnsemblMetazoa"/>
        </authorList>
    </citation>
    <scope>IDENTIFICATION</scope>
</reference>
<evidence type="ECO:0000256" key="2">
    <source>
        <dbReference type="ARBA" id="ARBA00022490"/>
    </source>
</evidence>
<dbReference type="Gene3D" id="2.30.30.140">
    <property type="match status" value="1"/>
</dbReference>
<dbReference type="Pfam" id="PF12872">
    <property type="entry name" value="OST-HTH"/>
    <property type="match status" value="1"/>
</dbReference>
<organism evidence="6 7">
    <name type="scientific">Acyrthosiphon pisum</name>
    <name type="common">Pea aphid</name>
    <dbReference type="NCBI Taxonomy" id="7029"/>
    <lineage>
        <taxon>Eukaryota</taxon>
        <taxon>Metazoa</taxon>
        <taxon>Ecdysozoa</taxon>
        <taxon>Arthropoda</taxon>
        <taxon>Hexapoda</taxon>
        <taxon>Insecta</taxon>
        <taxon>Pterygota</taxon>
        <taxon>Neoptera</taxon>
        <taxon>Paraneoptera</taxon>
        <taxon>Hemiptera</taxon>
        <taxon>Sternorrhyncha</taxon>
        <taxon>Aphidomorpha</taxon>
        <taxon>Aphidoidea</taxon>
        <taxon>Aphididae</taxon>
        <taxon>Macrosiphini</taxon>
        <taxon>Acyrthosiphon</taxon>
    </lineage>
</organism>